<evidence type="ECO:0000256" key="3">
    <source>
        <dbReference type="ARBA" id="ARBA00022741"/>
    </source>
</evidence>
<reference evidence="9" key="1">
    <citation type="journal article" date="2015" name="MBio">
        <title>Genome-Resolved Metagenomic Analysis Reveals Roles for Candidate Phyla and Other Microbial Community Members in Biogeochemical Transformations in Oil Reservoirs.</title>
        <authorList>
            <person name="Hu P."/>
            <person name="Tom L."/>
            <person name="Singh A."/>
            <person name="Thomas B.C."/>
            <person name="Baker B.J."/>
            <person name="Piceno Y.M."/>
            <person name="Andersen G.L."/>
            <person name="Banfield J.F."/>
        </authorList>
    </citation>
    <scope>NUCLEOTIDE SEQUENCE [LARGE SCALE GENOMIC DNA]</scope>
</reference>
<gene>
    <name evidence="8" type="ORF">XD86_0794</name>
</gene>
<dbReference type="PANTHER" id="PTHR43790">
    <property type="entry name" value="CARBOHYDRATE TRANSPORT ATP-BINDING PROTEIN MG119-RELATED"/>
    <property type="match status" value="1"/>
</dbReference>
<keyword evidence="3" id="KW-0547">Nucleotide-binding</keyword>
<dbReference type="Proteomes" id="UP000054260">
    <property type="component" value="Unassembled WGS sequence"/>
</dbReference>
<dbReference type="PANTHER" id="PTHR43790:SF3">
    <property type="entry name" value="D-ALLOSE IMPORT ATP-BINDING PROTEIN ALSA-RELATED"/>
    <property type="match status" value="1"/>
</dbReference>
<keyword evidence="1" id="KW-0813">Transport</keyword>
<evidence type="ECO:0000313" key="8">
    <source>
        <dbReference type="EMBL" id="KUK67372.1"/>
    </source>
</evidence>
<feature type="domain" description="ABC transporter" evidence="7">
    <location>
        <begin position="23"/>
        <end position="70"/>
    </location>
</feature>
<keyword evidence="4" id="KW-0067">ATP-binding</keyword>
<evidence type="ECO:0000259" key="7">
    <source>
        <dbReference type="Pfam" id="PF00005"/>
    </source>
</evidence>
<dbReference type="SUPFAM" id="SSF52540">
    <property type="entry name" value="P-loop containing nucleoside triphosphate hydrolases"/>
    <property type="match status" value="1"/>
</dbReference>
<accession>A0A117LU06</accession>
<evidence type="ECO:0000256" key="4">
    <source>
        <dbReference type="ARBA" id="ARBA00022840"/>
    </source>
</evidence>
<dbReference type="EMBL" id="LGGH01000104">
    <property type="protein sequence ID" value="KUK67372.1"/>
    <property type="molecule type" value="Genomic_DNA"/>
</dbReference>
<keyword evidence="5" id="KW-1278">Translocase</keyword>
<protein>
    <submittedName>
        <fullName evidence="8">ATPase component of uncharacterized ABC-type transporter</fullName>
    </submittedName>
</protein>
<comment type="caution">
    <text evidence="8">The sequence shown here is derived from an EMBL/GenBank/DDBJ whole genome shotgun (WGS) entry which is preliminary data.</text>
</comment>
<sequence length="82" mass="8633">MSKPVLEITNLSKTYSISGTRALDGATLSFYSGEIASLLGENAAGKTTLMKTIVGIEKPNSGSMLFRGEKYLPSGPIACSFL</sequence>
<evidence type="ECO:0000313" key="9">
    <source>
        <dbReference type="Proteomes" id="UP000054260"/>
    </source>
</evidence>
<organism evidence="8 9">
    <name type="scientific">Mesotoga infera</name>
    <dbReference type="NCBI Taxonomy" id="1236046"/>
    <lineage>
        <taxon>Bacteria</taxon>
        <taxon>Thermotogati</taxon>
        <taxon>Thermotogota</taxon>
        <taxon>Thermotogae</taxon>
        <taxon>Kosmotogales</taxon>
        <taxon>Kosmotogaceae</taxon>
        <taxon>Mesotoga</taxon>
    </lineage>
</organism>
<dbReference type="InterPro" id="IPR003439">
    <property type="entry name" value="ABC_transporter-like_ATP-bd"/>
</dbReference>
<evidence type="ECO:0000256" key="1">
    <source>
        <dbReference type="ARBA" id="ARBA00022448"/>
    </source>
</evidence>
<keyword evidence="2" id="KW-1003">Cell membrane</keyword>
<dbReference type="AlphaFoldDB" id="A0A117LU06"/>
<dbReference type="InterPro" id="IPR050107">
    <property type="entry name" value="ABC_carbohydrate_import_ATPase"/>
</dbReference>
<dbReference type="PATRIC" id="fig|1236046.6.peg.931"/>
<evidence type="ECO:0000256" key="6">
    <source>
        <dbReference type="ARBA" id="ARBA00023136"/>
    </source>
</evidence>
<dbReference type="Pfam" id="PF00005">
    <property type="entry name" value="ABC_tran"/>
    <property type="match status" value="1"/>
</dbReference>
<name>A0A117LU06_9BACT</name>
<evidence type="ECO:0000256" key="2">
    <source>
        <dbReference type="ARBA" id="ARBA00022475"/>
    </source>
</evidence>
<keyword evidence="6" id="KW-0472">Membrane</keyword>
<evidence type="ECO:0000256" key="5">
    <source>
        <dbReference type="ARBA" id="ARBA00022967"/>
    </source>
</evidence>
<proteinExistence type="predicted"/>
<dbReference type="GO" id="GO:0016887">
    <property type="term" value="F:ATP hydrolysis activity"/>
    <property type="evidence" value="ECO:0007669"/>
    <property type="project" value="InterPro"/>
</dbReference>
<dbReference type="GO" id="GO:0005524">
    <property type="term" value="F:ATP binding"/>
    <property type="evidence" value="ECO:0007669"/>
    <property type="project" value="UniProtKB-KW"/>
</dbReference>
<dbReference type="Gene3D" id="3.40.50.300">
    <property type="entry name" value="P-loop containing nucleotide triphosphate hydrolases"/>
    <property type="match status" value="1"/>
</dbReference>
<dbReference type="InterPro" id="IPR027417">
    <property type="entry name" value="P-loop_NTPase"/>
</dbReference>